<reference evidence="1" key="1">
    <citation type="submission" date="2019-11" db="EMBL/GenBank/DDBJ databases">
        <title>Nori genome reveals adaptations in red seaweeds to the harsh intertidal environment.</title>
        <authorList>
            <person name="Wang D."/>
            <person name="Mao Y."/>
        </authorList>
    </citation>
    <scope>NUCLEOTIDE SEQUENCE</scope>
    <source>
        <tissue evidence="1">Gametophyte</tissue>
    </source>
</reference>
<accession>A0ACC3C7C4</accession>
<sequence length="647" mass="63848">MPAMMRRRRQRSSAVVAVTSVVVAAAGTSAALSGLSVSCAQGVALPVLGRDGGGGLDAGVVHVGSGDGGGGGGVSGGVGGAEQWSIPPPVSLVAALWANPVSVRRSTAAVPQPRLALVTVGRAAGGPSDGLLSHSSRALRNWALAGTYRYTGMDRYTASGAYQVCPATLTVRAYDPESLPRDEHGSLWLPPSTVVWNGTDACVDGGAAAAAATAKAGGGDVPAGRSVVASLAPTSGGVLVIRAGLLFSDAGAAAYPDVLTVVGSRDRGGMGSSLLGGGLDFSVLVSPGGLRCGAAAALPPGSLMYALRDEKNSLFFGGVAIPPAFKTLFMFVAPSAGVAGGNGGRCALSTAWLSANGDVLAEGAPSSAPTDTPAPGATARPPPLDSGGDGRVPGELVQPTTAPSPRPSLISSDGDGGVAAEGVQPTAAPSPSSFGVEDTSSSNSCFPAAASVMLASGQAVPMRALRLGDEVSTGGGRVSMVYAFSHADGREAVRHPFVRLATAAGVSLTASPGHYVYVLGGMDRQLVPAAAVRVGDVLPLATGNGSAVVEVSRVALPGLYNPHTLDGDIVVDGVVVSTWTVAVPPAVAAAALAPLRWLVGGTAGGWAVRMALGVSRAVGGGVSSPAARALLQWAWRVRPLGKVGLSA</sequence>
<dbReference type="Proteomes" id="UP000798662">
    <property type="component" value="Chromosome 2"/>
</dbReference>
<organism evidence="1 2">
    <name type="scientific">Pyropia yezoensis</name>
    <name type="common">Susabi-nori</name>
    <name type="synonym">Porphyra yezoensis</name>
    <dbReference type="NCBI Taxonomy" id="2788"/>
    <lineage>
        <taxon>Eukaryota</taxon>
        <taxon>Rhodophyta</taxon>
        <taxon>Bangiophyceae</taxon>
        <taxon>Bangiales</taxon>
        <taxon>Bangiaceae</taxon>
        <taxon>Pyropia</taxon>
    </lineage>
</organism>
<name>A0ACC3C7C4_PYRYE</name>
<gene>
    <name evidence="1" type="ORF">I4F81_008526</name>
</gene>
<evidence type="ECO:0000313" key="2">
    <source>
        <dbReference type="Proteomes" id="UP000798662"/>
    </source>
</evidence>
<dbReference type="EMBL" id="CM020619">
    <property type="protein sequence ID" value="KAK1866005.1"/>
    <property type="molecule type" value="Genomic_DNA"/>
</dbReference>
<comment type="caution">
    <text evidence="1">The sequence shown here is derived from an EMBL/GenBank/DDBJ whole genome shotgun (WGS) entry which is preliminary data.</text>
</comment>
<protein>
    <submittedName>
        <fullName evidence="1">Uncharacterized protein</fullName>
    </submittedName>
</protein>
<keyword evidence="2" id="KW-1185">Reference proteome</keyword>
<proteinExistence type="predicted"/>
<evidence type="ECO:0000313" key="1">
    <source>
        <dbReference type="EMBL" id="KAK1866005.1"/>
    </source>
</evidence>